<reference evidence="14 15" key="1">
    <citation type="submission" date="2023-09" db="EMBL/GenBank/DDBJ databases">
        <title>Description of three actinobacteria isolated from air of manufacturing shop in a pharmaceutical factory.</title>
        <authorList>
            <person name="Zhang D.-F."/>
        </authorList>
    </citation>
    <scope>NUCLEOTIDE SEQUENCE [LARGE SCALE GENOMIC DNA]</scope>
    <source>
        <strain evidence="14 15">LY-0111</strain>
    </source>
</reference>
<dbReference type="InterPro" id="IPR013328">
    <property type="entry name" value="6PGD_dom2"/>
</dbReference>
<dbReference type="PANTHER" id="PTHR33254">
    <property type="entry name" value="4-HYDROXY-4-METHYL-2-OXOGLUTARATE ALDOLASE 3-RELATED"/>
    <property type="match status" value="1"/>
</dbReference>
<dbReference type="SUPFAM" id="SSF51735">
    <property type="entry name" value="NAD(P)-binding Rossmann-fold domains"/>
    <property type="match status" value="1"/>
</dbReference>
<proteinExistence type="inferred from homology"/>
<dbReference type="Pfam" id="PF03737">
    <property type="entry name" value="RraA-like"/>
    <property type="match status" value="1"/>
</dbReference>
<evidence type="ECO:0000313" key="14">
    <source>
        <dbReference type="EMBL" id="MDR8019320.1"/>
    </source>
</evidence>
<evidence type="ECO:0000256" key="5">
    <source>
        <dbReference type="ARBA" id="ARBA00012213"/>
    </source>
</evidence>
<dbReference type="SUPFAM" id="SSF89562">
    <property type="entry name" value="RraA-like"/>
    <property type="match status" value="1"/>
</dbReference>
<comment type="catalytic activity">
    <reaction evidence="12">
        <text>oxaloacetate + H(+) = pyruvate + CO2</text>
        <dbReference type="Rhea" id="RHEA:15641"/>
        <dbReference type="ChEBI" id="CHEBI:15361"/>
        <dbReference type="ChEBI" id="CHEBI:15378"/>
        <dbReference type="ChEBI" id="CHEBI:16452"/>
        <dbReference type="ChEBI" id="CHEBI:16526"/>
        <dbReference type="EC" id="4.1.1.112"/>
    </reaction>
</comment>
<protein>
    <recommendedName>
        <fullName evidence="7">Putative 4-hydroxy-4-methyl-2-oxoglutarate aldolase</fullName>
        <ecNumber evidence="6">4.1.1.112</ecNumber>
        <ecNumber evidence="5">4.1.3.17</ecNumber>
    </recommendedName>
    <alternativeName>
        <fullName evidence="11">Oxaloacetate decarboxylase</fullName>
    </alternativeName>
    <alternativeName>
        <fullName evidence="9">Regulator of ribonuclease activity homolog</fullName>
    </alternativeName>
    <alternativeName>
        <fullName evidence="10">RraA-like protein</fullName>
    </alternativeName>
</protein>
<dbReference type="Gene3D" id="1.10.1040.10">
    <property type="entry name" value="N-(1-d-carboxylethyl)-l-norvaline Dehydrogenase, domain 2"/>
    <property type="match status" value="1"/>
</dbReference>
<evidence type="ECO:0000256" key="10">
    <source>
        <dbReference type="ARBA" id="ARBA00030169"/>
    </source>
</evidence>
<name>A0ABU2DSG8_9MICC</name>
<dbReference type="RefSeq" id="WP_310548307.1">
    <property type="nucleotide sequence ID" value="NZ_JAVKGR010000006.1"/>
</dbReference>
<evidence type="ECO:0000313" key="15">
    <source>
        <dbReference type="Proteomes" id="UP001251870"/>
    </source>
</evidence>
<evidence type="ECO:0000256" key="6">
    <source>
        <dbReference type="ARBA" id="ARBA00012947"/>
    </source>
</evidence>
<dbReference type="Gene3D" id="3.40.50.720">
    <property type="entry name" value="NAD(P)-binding Rossmann-like Domain"/>
    <property type="match status" value="1"/>
</dbReference>
<evidence type="ECO:0000259" key="13">
    <source>
        <dbReference type="Pfam" id="PF03446"/>
    </source>
</evidence>
<evidence type="ECO:0000256" key="1">
    <source>
        <dbReference type="ARBA" id="ARBA00001342"/>
    </source>
</evidence>
<gene>
    <name evidence="14" type="ORF">RIL96_07040</name>
</gene>
<dbReference type="PANTHER" id="PTHR33254:SF4">
    <property type="entry name" value="4-HYDROXY-4-METHYL-2-OXOGLUTARATE ALDOLASE 3-RELATED"/>
    <property type="match status" value="1"/>
</dbReference>
<comment type="function">
    <text evidence="8">Catalyzes the aldol cleavage of 4-hydroxy-4-methyl-2-oxoglutarate (HMG) into 2 molecules of pyruvate. Also contains a secondary oxaloacetate (OAA) decarboxylase activity due to the common pyruvate enolate transition state formed following C-C bond cleavage in the retro-aldol and decarboxylation reactions.</text>
</comment>
<organism evidence="14 15">
    <name type="scientific">Nesterenkonia aerolata</name>
    <dbReference type="NCBI Taxonomy" id="3074079"/>
    <lineage>
        <taxon>Bacteria</taxon>
        <taxon>Bacillati</taxon>
        <taxon>Actinomycetota</taxon>
        <taxon>Actinomycetes</taxon>
        <taxon>Micrococcales</taxon>
        <taxon>Micrococcaceae</taxon>
        <taxon>Nesterenkonia</taxon>
    </lineage>
</organism>
<dbReference type="SUPFAM" id="SSF48179">
    <property type="entry name" value="6-phosphogluconate dehydrogenase C-terminal domain-like"/>
    <property type="match status" value="1"/>
</dbReference>
<dbReference type="InterPro" id="IPR005493">
    <property type="entry name" value="RraA/RraA-like"/>
</dbReference>
<feature type="domain" description="6-phosphogluconate dehydrogenase NADP-binding" evidence="13">
    <location>
        <begin position="3"/>
        <end position="146"/>
    </location>
</feature>
<evidence type="ECO:0000256" key="9">
    <source>
        <dbReference type="ARBA" id="ARBA00029596"/>
    </source>
</evidence>
<comment type="caution">
    <text evidence="14">The sequence shown here is derived from an EMBL/GenBank/DDBJ whole genome shotgun (WGS) entry which is preliminary data.</text>
</comment>
<dbReference type="CDD" id="cd16841">
    <property type="entry name" value="RraA_family"/>
    <property type="match status" value="1"/>
</dbReference>
<keyword evidence="15" id="KW-1185">Reference proteome</keyword>
<comment type="catalytic activity">
    <reaction evidence="1">
        <text>4-hydroxy-4-methyl-2-oxoglutarate = 2 pyruvate</text>
        <dbReference type="Rhea" id="RHEA:22748"/>
        <dbReference type="ChEBI" id="CHEBI:15361"/>
        <dbReference type="ChEBI" id="CHEBI:58276"/>
        <dbReference type="EC" id="4.1.3.17"/>
    </reaction>
</comment>
<dbReference type="EC" id="4.1.1.112" evidence="6"/>
<comment type="subunit">
    <text evidence="4">Homotrimer.</text>
</comment>
<evidence type="ECO:0000256" key="11">
    <source>
        <dbReference type="ARBA" id="ARBA00032305"/>
    </source>
</evidence>
<accession>A0ABU2DSG8</accession>
<dbReference type="InterPro" id="IPR036291">
    <property type="entry name" value="NAD(P)-bd_dom_sf"/>
</dbReference>
<dbReference type="InterPro" id="IPR008927">
    <property type="entry name" value="6-PGluconate_DH-like_C_sf"/>
</dbReference>
<evidence type="ECO:0000256" key="2">
    <source>
        <dbReference type="ARBA" id="ARBA00001968"/>
    </source>
</evidence>
<dbReference type="InterPro" id="IPR036704">
    <property type="entry name" value="RraA/RraA-like_sf"/>
</dbReference>
<comment type="cofactor">
    <cofactor evidence="2">
        <name>a divalent metal cation</name>
        <dbReference type="ChEBI" id="CHEBI:60240"/>
    </cofactor>
</comment>
<evidence type="ECO:0000256" key="12">
    <source>
        <dbReference type="ARBA" id="ARBA00047973"/>
    </source>
</evidence>
<dbReference type="Pfam" id="PF03446">
    <property type="entry name" value="NAD_binding_2"/>
    <property type="match status" value="1"/>
</dbReference>
<evidence type="ECO:0000256" key="4">
    <source>
        <dbReference type="ARBA" id="ARBA00011233"/>
    </source>
</evidence>
<evidence type="ECO:0000256" key="3">
    <source>
        <dbReference type="ARBA" id="ARBA00008621"/>
    </source>
</evidence>
<dbReference type="EC" id="4.1.3.17" evidence="5"/>
<evidence type="ECO:0000256" key="8">
    <source>
        <dbReference type="ARBA" id="ARBA00025046"/>
    </source>
</evidence>
<comment type="similarity">
    <text evidence="3">Belongs to the class II aldolase/RraA-like family.</text>
</comment>
<dbReference type="Gene3D" id="3.50.30.40">
    <property type="entry name" value="Ribonuclease E inhibitor RraA/RraA-like"/>
    <property type="match status" value="1"/>
</dbReference>
<dbReference type="Proteomes" id="UP001251870">
    <property type="component" value="Unassembled WGS sequence"/>
</dbReference>
<evidence type="ECO:0000256" key="7">
    <source>
        <dbReference type="ARBA" id="ARBA00016549"/>
    </source>
</evidence>
<dbReference type="InterPro" id="IPR006115">
    <property type="entry name" value="6PGDH_NADP-bd"/>
</dbReference>
<sequence length="446" mass="45835">MRVAVLGLGEAGRIFAEAYRDAGHDVVGFDPGPVEAPSGIRRVDSASEAAEDSELVLSLTTARFAVSAAQAAHPALAPGAVFIDLNASAPQVKEEVAEALGTEITVVDGAVIGSVRQHGAAVQVLLAGPGSDRAAELLQQAGTRVTTLDGTVGDATRRKLVRSIFMKGLGALIHETVEAADGLGEPAWVREQIAEVLTGGHETLERLASGTEIHAGRRSAELADSLELIADLGGTWPVTHAAMERHRLLARRTVVDVDALGTLRSLPTAALGDGGDRLGFVGGAVHPVWNCPAIAGRAFTVSTHAGDNQALHRALQEVRSGDVLVISAESGTERALLGELIAERALAAGVVGIVLDGAVRDVDGIAEAGLPVWAGGVSAAGPYKGGPGRLRESVAVGHAVCHHGDVVVADAEGVLFLPPSEVSSAIAAAEAVLEDEERRRRAIRDA</sequence>
<dbReference type="EMBL" id="JAVKGR010000006">
    <property type="protein sequence ID" value="MDR8019320.1"/>
    <property type="molecule type" value="Genomic_DNA"/>
</dbReference>